<evidence type="ECO:0000256" key="4">
    <source>
        <dbReference type="PROSITE-ProRule" id="PRU00134"/>
    </source>
</evidence>
<evidence type="ECO:0000256" key="1">
    <source>
        <dbReference type="ARBA" id="ARBA00022723"/>
    </source>
</evidence>
<keyword evidence="7" id="KW-1185">Reference proteome</keyword>
<keyword evidence="1" id="KW-0479">Metal-binding</keyword>
<dbReference type="Proteomes" id="UP001153069">
    <property type="component" value="Unassembled WGS sequence"/>
</dbReference>
<evidence type="ECO:0000313" key="7">
    <source>
        <dbReference type="Proteomes" id="UP001153069"/>
    </source>
</evidence>
<keyword evidence="2 4" id="KW-0863">Zinc-finger</keyword>
<dbReference type="Gene3D" id="1.10.220.160">
    <property type="match status" value="1"/>
</dbReference>
<dbReference type="InterPro" id="IPR046341">
    <property type="entry name" value="SET_dom_sf"/>
</dbReference>
<keyword evidence="3" id="KW-0862">Zinc</keyword>
<accession>A0A9N8HJR0</accession>
<protein>
    <recommendedName>
        <fullName evidence="5">MYND-type domain-containing protein</fullName>
    </recommendedName>
</protein>
<evidence type="ECO:0000259" key="5">
    <source>
        <dbReference type="PROSITE" id="PS50865"/>
    </source>
</evidence>
<dbReference type="EMBL" id="CAICTM010000878">
    <property type="protein sequence ID" value="CAB9517763.1"/>
    <property type="molecule type" value="Genomic_DNA"/>
</dbReference>
<dbReference type="Gene3D" id="6.10.140.2220">
    <property type="match status" value="1"/>
</dbReference>
<dbReference type="PROSITE" id="PS01360">
    <property type="entry name" value="ZF_MYND_1"/>
    <property type="match status" value="1"/>
</dbReference>
<dbReference type="OrthoDB" id="71226at2759"/>
<dbReference type="InterPro" id="IPR002893">
    <property type="entry name" value="Znf_MYND"/>
</dbReference>
<comment type="caution">
    <text evidence="6">The sequence shown here is derived from an EMBL/GenBank/DDBJ whole genome shotgun (WGS) entry which is preliminary data.</text>
</comment>
<reference evidence="6" key="1">
    <citation type="submission" date="2020-06" db="EMBL/GenBank/DDBJ databases">
        <authorList>
            <consortium name="Plant Systems Biology data submission"/>
        </authorList>
    </citation>
    <scope>NUCLEOTIDE SEQUENCE</scope>
    <source>
        <strain evidence="6">D6</strain>
    </source>
</reference>
<feature type="domain" description="MYND-type" evidence="5">
    <location>
        <begin position="383"/>
        <end position="424"/>
    </location>
</feature>
<evidence type="ECO:0000256" key="2">
    <source>
        <dbReference type="ARBA" id="ARBA00022771"/>
    </source>
</evidence>
<evidence type="ECO:0000256" key="3">
    <source>
        <dbReference type="ARBA" id="ARBA00022833"/>
    </source>
</evidence>
<dbReference type="AlphaFoldDB" id="A0A9N8HJR0"/>
<proteinExistence type="predicted"/>
<dbReference type="PROSITE" id="PS50865">
    <property type="entry name" value="ZF_MYND_2"/>
    <property type="match status" value="1"/>
</dbReference>
<dbReference type="GO" id="GO:0008270">
    <property type="term" value="F:zinc ion binding"/>
    <property type="evidence" value="ECO:0007669"/>
    <property type="project" value="UniProtKB-KW"/>
</dbReference>
<dbReference type="SUPFAM" id="SSF144232">
    <property type="entry name" value="HIT/MYND zinc finger-like"/>
    <property type="match status" value="1"/>
</dbReference>
<dbReference type="Gene3D" id="2.170.270.10">
    <property type="entry name" value="SET domain"/>
    <property type="match status" value="1"/>
</dbReference>
<name>A0A9N8HJR0_9STRA</name>
<sequence length="462" mass="53353">MSAPDATNDHQDDDCQAAADEEHGDLLGWWEVTRKAETCGYLDAYSSKGYARKSSSRTVSFDWVFQPSAESVATCSPKFNWLDMDWNVRFQKSPFDSGIPHPPAWSLFLDLNPPYTKVHRVKGTIFLKHDTGNIQLWKFEEDFEPAFEHQEVCTWSRLRLDLHDYVQEMQGKDIILKVKLTAWGLGRDLSLQPMTISHEILPFTLKVGTKTCQRRFGWDIRCHLHSLSEDQVSFWKGLQADPKGCRKLRFGPRDLVNEIRNDHIASITTWKACSELKRFVVHAIHVATCGVAAIPYNLIFFDFDMMDGSNNDDDPRKEPWSLEYCSPDKHAIIHRLLDWIVEKPLKAAFLRINGHCNEKIFSTILEKESEMAELKAAKDTVQCVVCGKSGTREKLSTCSVCCCPMYCSRSCQRSHWKQGHKKECANLKREKKMEDKAMRVTERKLEERRAYDLVDDLMDLKF</sequence>
<evidence type="ECO:0000313" key="6">
    <source>
        <dbReference type="EMBL" id="CAB9517763.1"/>
    </source>
</evidence>
<dbReference type="Pfam" id="PF01753">
    <property type="entry name" value="zf-MYND"/>
    <property type="match status" value="1"/>
</dbReference>
<organism evidence="6 7">
    <name type="scientific">Seminavis robusta</name>
    <dbReference type="NCBI Taxonomy" id="568900"/>
    <lineage>
        <taxon>Eukaryota</taxon>
        <taxon>Sar</taxon>
        <taxon>Stramenopiles</taxon>
        <taxon>Ochrophyta</taxon>
        <taxon>Bacillariophyta</taxon>
        <taxon>Bacillariophyceae</taxon>
        <taxon>Bacillariophycidae</taxon>
        <taxon>Naviculales</taxon>
        <taxon>Naviculaceae</taxon>
        <taxon>Seminavis</taxon>
    </lineage>
</organism>
<gene>
    <name evidence="6" type="ORF">SEMRO_879_G214870.1</name>
</gene>